<dbReference type="Proteomes" id="UP000837857">
    <property type="component" value="Chromosome 2"/>
</dbReference>
<protein>
    <recommendedName>
        <fullName evidence="5">Trans-1,2-dihydrobenzene-1,2-diol dehydrogenase</fullName>
        <ecNumber evidence="4">1.1.1.179</ecNumber>
        <ecNumber evidence="3">1.3.1.20</ecNumber>
    </recommendedName>
    <alternativeName>
        <fullName evidence="8">D-xylose 1-dehydrogenase</fullName>
    </alternativeName>
    <alternativeName>
        <fullName evidence="7">D-xylose-NADP dehydrogenase</fullName>
    </alternativeName>
    <alternativeName>
        <fullName evidence="6">Dimeric dihydrodiol dehydrogenase</fullName>
    </alternativeName>
</protein>
<dbReference type="SUPFAM" id="SSF51735">
    <property type="entry name" value="NAD(P)-binding Rossmann-fold domains"/>
    <property type="match status" value="1"/>
</dbReference>
<dbReference type="SUPFAM" id="SSF55347">
    <property type="entry name" value="Glyceraldehyde-3-phosphate dehydrogenase-like, C-terminal domain"/>
    <property type="match status" value="1"/>
</dbReference>
<reference evidence="14" key="1">
    <citation type="submission" date="2022-03" db="EMBL/GenBank/DDBJ databases">
        <authorList>
            <person name="Martin H S."/>
        </authorList>
    </citation>
    <scope>NUCLEOTIDE SEQUENCE</scope>
</reference>
<evidence type="ECO:0000256" key="6">
    <source>
        <dbReference type="ARBA" id="ARBA00042926"/>
    </source>
</evidence>
<feature type="compositionally biased region" description="Basic and acidic residues" evidence="11">
    <location>
        <begin position="8"/>
        <end position="22"/>
    </location>
</feature>
<feature type="non-terminal residue" evidence="14">
    <location>
        <position position="1"/>
    </location>
</feature>
<dbReference type="PANTHER" id="PTHR22604:SF105">
    <property type="entry name" value="TRANS-1,2-DIHYDROBENZENE-1,2-DIOL DEHYDROGENASE"/>
    <property type="match status" value="1"/>
</dbReference>
<evidence type="ECO:0000259" key="13">
    <source>
        <dbReference type="Pfam" id="PF22725"/>
    </source>
</evidence>
<evidence type="ECO:0000256" key="2">
    <source>
        <dbReference type="ARBA" id="ARBA00023002"/>
    </source>
</evidence>
<evidence type="ECO:0000256" key="10">
    <source>
        <dbReference type="ARBA" id="ARBA00049233"/>
    </source>
</evidence>
<dbReference type="EC" id="1.3.1.20" evidence="3"/>
<evidence type="ECO:0000256" key="3">
    <source>
        <dbReference type="ARBA" id="ARBA00038853"/>
    </source>
</evidence>
<dbReference type="Gene3D" id="3.40.50.720">
    <property type="entry name" value="NAD(P)-binding Rossmann-like Domain"/>
    <property type="match status" value="1"/>
</dbReference>
<evidence type="ECO:0000313" key="14">
    <source>
        <dbReference type="EMBL" id="CAH2050629.1"/>
    </source>
</evidence>
<dbReference type="Gene3D" id="3.30.360.10">
    <property type="entry name" value="Dihydrodipicolinate Reductase, domain 2"/>
    <property type="match status" value="1"/>
</dbReference>
<evidence type="ECO:0000313" key="15">
    <source>
        <dbReference type="Proteomes" id="UP000837857"/>
    </source>
</evidence>
<gene>
    <name evidence="14" type="ORF">IPOD504_LOCUS7574</name>
</gene>
<dbReference type="EMBL" id="OW152814">
    <property type="protein sequence ID" value="CAH2050629.1"/>
    <property type="molecule type" value="Genomic_DNA"/>
</dbReference>
<sequence length="444" mass="48947">MCPGVGQGRDRNGPRTRTRVETEACPSTRTRIETDECPGVGQGRGRNSPGTRTRVETEACPGTRARVKIDVCSGVRTMVEIEVCPGARRRVKTKVCQGGPKRYEGQMALRWGIITAGKISHDFVNAFNSYPDKGDQVIAAVAARSATKASEFAKLHNIPKVFESYHAMVVTNEIDIVYIGALNPDHYGLAKMCLENGKHVLCEKPLCLNYKQTESIIRLAKKTNLFLMEAVWSRFSPIYLALEKEINSGKLGDVHYVEVNFGSPISAVQRVCMKDLGGSAVLDIGIYTLQFAQFIFKEEPTKVTAIGELNEDGVDLVDTVVLDYAGGKKAVLNINSKVRLINNATVYGNKGRATIEDPFHFPTSMIHADGSTEKIPLHTSPIPYNFENSAGLVFQALEVARCIKQGLKASPRMPHKESLTLAKLEDEIRRQVGVKFDVDSEEYP</sequence>
<dbReference type="Pfam" id="PF22725">
    <property type="entry name" value="GFO_IDH_MocA_C3"/>
    <property type="match status" value="1"/>
</dbReference>
<dbReference type="EC" id="1.1.1.179" evidence="4"/>
<dbReference type="InterPro" id="IPR050984">
    <property type="entry name" value="Gfo/Idh/MocA_domain"/>
</dbReference>
<evidence type="ECO:0000256" key="5">
    <source>
        <dbReference type="ARBA" id="ARBA00040603"/>
    </source>
</evidence>
<proteinExistence type="inferred from homology"/>
<dbReference type="InterPro" id="IPR036291">
    <property type="entry name" value="NAD(P)-bd_dom_sf"/>
</dbReference>
<comment type="similarity">
    <text evidence="1">Belongs to the Gfo/Idh/MocA family.</text>
</comment>
<accession>A0ABN8ICP7</accession>
<dbReference type="InterPro" id="IPR055170">
    <property type="entry name" value="GFO_IDH_MocA-like_dom"/>
</dbReference>
<evidence type="ECO:0000259" key="12">
    <source>
        <dbReference type="Pfam" id="PF01408"/>
    </source>
</evidence>
<feature type="domain" description="GFO/IDH/MocA-like oxidoreductase" evidence="13">
    <location>
        <begin position="239"/>
        <end position="353"/>
    </location>
</feature>
<dbReference type="InterPro" id="IPR000683">
    <property type="entry name" value="Gfo/Idh/MocA-like_OxRdtase_N"/>
</dbReference>
<evidence type="ECO:0000256" key="11">
    <source>
        <dbReference type="SAM" id="MobiDB-lite"/>
    </source>
</evidence>
<evidence type="ECO:0000256" key="1">
    <source>
        <dbReference type="ARBA" id="ARBA00010928"/>
    </source>
</evidence>
<evidence type="ECO:0000256" key="9">
    <source>
        <dbReference type="ARBA" id="ARBA00047423"/>
    </source>
</evidence>
<keyword evidence="2" id="KW-0560">Oxidoreductase</keyword>
<organism evidence="14 15">
    <name type="scientific">Iphiclides podalirius</name>
    <name type="common">scarce swallowtail</name>
    <dbReference type="NCBI Taxonomy" id="110791"/>
    <lineage>
        <taxon>Eukaryota</taxon>
        <taxon>Metazoa</taxon>
        <taxon>Ecdysozoa</taxon>
        <taxon>Arthropoda</taxon>
        <taxon>Hexapoda</taxon>
        <taxon>Insecta</taxon>
        <taxon>Pterygota</taxon>
        <taxon>Neoptera</taxon>
        <taxon>Endopterygota</taxon>
        <taxon>Lepidoptera</taxon>
        <taxon>Glossata</taxon>
        <taxon>Ditrysia</taxon>
        <taxon>Papilionoidea</taxon>
        <taxon>Papilionidae</taxon>
        <taxon>Papilioninae</taxon>
        <taxon>Iphiclides</taxon>
    </lineage>
</organism>
<evidence type="ECO:0000256" key="4">
    <source>
        <dbReference type="ARBA" id="ARBA00038984"/>
    </source>
</evidence>
<comment type="catalytic activity">
    <reaction evidence="10">
        <text>D-xylose + NADP(+) = D-xylono-1,5-lactone + NADPH + H(+)</text>
        <dbReference type="Rhea" id="RHEA:22000"/>
        <dbReference type="ChEBI" id="CHEBI:15378"/>
        <dbReference type="ChEBI" id="CHEBI:15867"/>
        <dbReference type="ChEBI" id="CHEBI:53455"/>
        <dbReference type="ChEBI" id="CHEBI:57783"/>
        <dbReference type="ChEBI" id="CHEBI:58349"/>
        <dbReference type="EC" id="1.1.1.179"/>
    </reaction>
</comment>
<dbReference type="PANTHER" id="PTHR22604">
    <property type="entry name" value="OXIDOREDUCTASES"/>
    <property type="match status" value="1"/>
</dbReference>
<feature type="region of interest" description="Disordered" evidence="11">
    <location>
        <begin position="1"/>
        <end position="57"/>
    </location>
</feature>
<name>A0ABN8ICP7_9NEOP</name>
<evidence type="ECO:0000256" key="7">
    <source>
        <dbReference type="ARBA" id="ARBA00042988"/>
    </source>
</evidence>
<keyword evidence="15" id="KW-1185">Reference proteome</keyword>
<dbReference type="Pfam" id="PF01408">
    <property type="entry name" value="GFO_IDH_MocA"/>
    <property type="match status" value="1"/>
</dbReference>
<evidence type="ECO:0000256" key="8">
    <source>
        <dbReference type="ARBA" id="ARBA00043025"/>
    </source>
</evidence>
<comment type="catalytic activity">
    <reaction evidence="9">
        <text>(1R,2R)-1,2-dihydrobenzene-1,2-diol + NADP(+) = catechol + NADPH + H(+)</text>
        <dbReference type="Rhea" id="RHEA:16729"/>
        <dbReference type="ChEBI" id="CHEBI:10702"/>
        <dbReference type="ChEBI" id="CHEBI:15378"/>
        <dbReference type="ChEBI" id="CHEBI:18135"/>
        <dbReference type="ChEBI" id="CHEBI:57783"/>
        <dbReference type="ChEBI" id="CHEBI:58349"/>
        <dbReference type="EC" id="1.3.1.20"/>
    </reaction>
</comment>
<feature type="domain" description="Gfo/Idh/MocA-like oxidoreductase N-terminal" evidence="12">
    <location>
        <begin position="109"/>
        <end position="228"/>
    </location>
</feature>